<protein>
    <recommendedName>
        <fullName evidence="5">HTH merR-type domain-containing protein</fullName>
    </recommendedName>
</protein>
<dbReference type="SUPFAM" id="SSF46955">
    <property type="entry name" value="Putative DNA-binding domain"/>
    <property type="match status" value="1"/>
</dbReference>
<keyword evidence="2" id="KW-0238">DNA-binding</keyword>
<evidence type="ECO:0000313" key="6">
    <source>
        <dbReference type="EMBL" id="KID56627.1"/>
    </source>
</evidence>
<dbReference type="GO" id="GO:0003700">
    <property type="term" value="F:DNA-binding transcription factor activity"/>
    <property type="evidence" value="ECO:0007669"/>
    <property type="project" value="InterPro"/>
</dbReference>
<proteinExistence type="predicted"/>
<feature type="domain" description="HTH merR-type" evidence="5">
    <location>
        <begin position="10"/>
        <end position="78"/>
    </location>
</feature>
<dbReference type="PROSITE" id="PS00552">
    <property type="entry name" value="HTH_MERR_1"/>
    <property type="match status" value="1"/>
</dbReference>
<dbReference type="SUPFAM" id="SSF89082">
    <property type="entry name" value="Antibiotic binding domain of TipA-like multidrug resistance regulators"/>
    <property type="match status" value="1"/>
</dbReference>
<dbReference type="Pfam" id="PF07739">
    <property type="entry name" value="TipAS"/>
    <property type="match status" value="1"/>
</dbReference>
<dbReference type="AlphaFoldDB" id="A0A0C1QNL7"/>
<dbReference type="Gene3D" id="1.10.490.50">
    <property type="entry name" value="Antibiotic binding domain of TipA-like multidrug resistance regulators"/>
    <property type="match status" value="1"/>
</dbReference>
<keyword evidence="3" id="KW-0010">Activator</keyword>
<dbReference type="GO" id="GO:0003677">
    <property type="term" value="F:DNA binding"/>
    <property type="evidence" value="ECO:0007669"/>
    <property type="project" value="UniProtKB-KW"/>
</dbReference>
<evidence type="ECO:0000256" key="3">
    <source>
        <dbReference type="ARBA" id="ARBA00023159"/>
    </source>
</evidence>
<dbReference type="Gene3D" id="1.10.1660.10">
    <property type="match status" value="1"/>
</dbReference>
<dbReference type="InterPro" id="IPR047057">
    <property type="entry name" value="MerR_fam"/>
</dbReference>
<accession>A0A0C1QNL7</accession>
<dbReference type="Proteomes" id="UP000031327">
    <property type="component" value="Unassembled WGS sequence"/>
</dbReference>
<organism evidence="6 7">
    <name type="scientific">Pseudoalteromonas luteoviolacea</name>
    <dbReference type="NCBI Taxonomy" id="43657"/>
    <lineage>
        <taxon>Bacteria</taxon>
        <taxon>Pseudomonadati</taxon>
        <taxon>Pseudomonadota</taxon>
        <taxon>Gammaproteobacteria</taxon>
        <taxon>Alteromonadales</taxon>
        <taxon>Pseudoalteromonadaceae</taxon>
        <taxon>Pseudoalteromonas</taxon>
    </lineage>
</organism>
<dbReference type="CDD" id="cd01106">
    <property type="entry name" value="HTH_TipAL-Mta"/>
    <property type="match status" value="1"/>
</dbReference>
<dbReference type="SMART" id="SM00422">
    <property type="entry name" value="HTH_MERR"/>
    <property type="match status" value="1"/>
</dbReference>
<dbReference type="InterPro" id="IPR012925">
    <property type="entry name" value="TipAS_dom"/>
</dbReference>
<dbReference type="InterPro" id="IPR036244">
    <property type="entry name" value="TipA-like_antibiotic-bd"/>
</dbReference>
<dbReference type="Pfam" id="PF13411">
    <property type="entry name" value="MerR_1"/>
    <property type="match status" value="1"/>
</dbReference>
<evidence type="ECO:0000256" key="1">
    <source>
        <dbReference type="ARBA" id="ARBA00023015"/>
    </source>
</evidence>
<sequence>MDSELNKRKRFSVSQLSELAGVSVRTLHHYDKVGLLKPHRGVNGYREYTSTHLMRLQQIIVYRELEFSLEDIHNILNATDFDLLQTLKDQKSMLLKRQEKTQLIINSLENSMSILNGQTNLDILFKDLPLEKVERWKDMMAQSTEAGSLDEYYLSLQHLGREDAELEQQDFEQWVSSYKLSLNSPIDSKEVQSLVEQHYVMTNRILNKTKESDAEFAGVSYEGYLAFADAVLSDPISREMYEHYGQGIASHLHESMIYFAENTLKENVDKYRKLGLE</sequence>
<evidence type="ECO:0000256" key="2">
    <source>
        <dbReference type="ARBA" id="ARBA00023125"/>
    </source>
</evidence>
<reference evidence="6 7" key="1">
    <citation type="submission" date="2014-12" db="EMBL/GenBank/DDBJ databases">
        <title>Draft Genome Sequence of Pseudoalteromonas luteoviolacea HI1.</title>
        <authorList>
            <person name="Asahina A.Y."/>
            <person name="Hadfield M.G."/>
        </authorList>
    </citation>
    <scope>NUCLEOTIDE SEQUENCE [LARGE SCALE GENOMIC DNA]</scope>
    <source>
        <strain evidence="6 7">HI1</strain>
    </source>
</reference>
<dbReference type="InterPro" id="IPR000551">
    <property type="entry name" value="MerR-type_HTH_dom"/>
</dbReference>
<evidence type="ECO:0000313" key="7">
    <source>
        <dbReference type="Proteomes" id="UP000031327"/>
    </source>
</evidence>
<evidence type="ECO:0000259" key="5">
    <source>
        <dbReference type="PROSITE" id="PS50937"/>
    </source>
</evidence>
<evidence type="ECO:0000256" key="4">
    <source>
        <dbReference type="ARBA" id="ARBA00023163"/>
    </source>
</evidence>
<gene>
    <name evidence="6" type="ORF">JF50_11910</name>
</gene>
<dbReference type="EMBL" id="JWIC01000006">
    <property type="protein sequence ID" value="KID56627.1"/>
    <property type="molecule type" value="Genomic_DNA"/>
</dbReference>
<dbReference type="PANTHER" id="PTHR30204:SF90">
    <property type="entry name" value="HTH-TYPE TRANSCRIPTIONAL ACTIVATOR MTA"/>
    <property type="match status" value="1"/>
</dbReference>
<keyword evidence="1" id="KW-0805">Transcription regulation</keyword>
<dbReference type="PROSITE" id="PS50937">
    <property type="entry name" value="HTH_MERR_2"/>
    <property type="match status" value="1"/>
</dbReference>
<dbReference type="InterPro" id="IPR009061">
    <property type="entry name" value="DNA-bd_dom_put_sf"/>
</dbReference>
<name>A0A0C1QNL7_9GAMM</name>
<keyword evidence="4" id="KW-0804">Transcription</keyword>
<comment type="caution">
    <text evidence="6">The sequence shown here is derived from an EMBL/GenBank/DDBJ whole genome shotgun (WGS) entry which is preliminary data.</text>
</comment>
<dbReference type="PANTHER" id="PTHR30204">
    <property type="entry name" value="REDOX-CYCLING DRUG-SENSING TRANSCRIPTIONAL ACTIVATOR SOXR"/>
    <property type="match status" value="1"/>
</dbReference>